<sequence length="183" mass="19939">VYDPVWSFREEPRESLILRTVALRSPICSSPPAAHPSPARDAAGLGPQGPAVSLSSPCGEAPVRPLAGTATCLHCVKQLKKRGILCTCFFSHSCCFRCTCNNNSCLPVPKQYRVRVSELQVLADSVKAGEVPLACLQKEAKVWISEMKKHLRMTGPKKGSAKMPVLKTSMMKDEFDEGVIVDE</sequence>
<dbReference type="Proteomes" id="UP000007802">
    <property type="component" value="Unassembled WGS sequence"/>
</dbReference>
<dbReference type="OrthoDB" id="5451908at2759"/>
<name>F2TU97_AJEDA</name>
<dbReference type="AlphaFoldDB" id="F2TU97"/>
<dbReference type="HOGENOM" id="CLU_083647_0_0_1"/>
<gene>
    <name evidence="1" type="ORF">BDDG_09760</name>
</gene>
<accession>F2TU97</accession>
<evidence type="ECO:0000313" key="1">
    <source>
        <dbReference type="EMBL" id="EGE86810.2"/>
    </source>
</evidence>
<dbReference type="EMBL" id="GG749739">
    <property type="protein sequence ID" value="EGE86810.2"/>
    <property type="molecule type" value="Genomic_DNA"/>
</dbReference>
<feature type="non-terminal residue" evidence="1">
    <location>
        <position position="1"/>
    </location>
</feature>
<protein>
    <submittedName>
        <fullName evidence="1">Uncharacterized protein</fullName>
    </submittedName>
</protein>
<organism evidence="1">
    <name type="scientific">Ajellomyces dermatitidis (strain ATCC 18188 / CBS 674.68)</name>
    <name type="common">Blastomyces dermatitidis</name>
    <dbReference type="NCBI Taxonomy" id="653446"/>
    <lineage>
        <taxon>Eukaryota</taxon>
        <taxon>Fungi</taxon>
        <taxon>Dikarya</taxon>
        <taxon>Ascomycota</taxon>
        <taxon>Pezizomycotina</taxon>
        <taxon>Eurotiomycetes</taxon>
        <taxon>Eurotiomycetidae</taxon>
        <taxon>Onygenales</taxon>
        <taxon>Ajellomycetaceae</taxon>
        <taxon>Blastomyces</taxon>
    </lineage>
</organism>
<proteinExistence type="predicted"/>
<reference evidence="1" key="1">
    <citation type="submission" date="2010-03" db="EMBL/GenBank/DDBJ databases">
        <title>Annotation of Blastomyces dermatitidis strain ATCC 18188.</title>
        <authorList>
            <consortium name="The Broad Institute Genome Sequencing Platform"/>
            <consortium name="Broad Institute Genome Sequencing Center for Infectious Disease."/>
            <person name="Cuomo C."/>
            <person name="Klein B."/>
            <person name="Sullivan T."/>
            <person name="Heitman J."/>
            <person name="Young S."/>
            <person name="Zeng Q."/>
            <person name="Gargeya S."/>
            <person name="Alvarado L."/>
            <person name="Berlin A.M."/>
            <person name="Chapman S.B."/>
            <person name="Chen Z."/>
            <person name="Freedman E."/>
            <person name="Gellesch M."/>
            <person name="Goldberg J."/>
            <person name="Griggs A."/>
            <person name="Gujja S."/>
            <person name="Heilman E."/>
            <person name="Heiman D."/>
            <person name="Howarth C."/>
            <person name="Mehta T."/>
            <person name="Neiman D."/>
            <person name="Pearson M."/>
            <person name="Roberts A."/>
            <person name="Saif S."/>
            <person name="Shea T."/>
            <person name="Shenoy N."/>
            <person name="Sisk P."/>
            <person name="Stolte C."/>
            <person name="Sykes S."/>
            <person name="White J."/>
            <person name="Yandava C."/>
            <person name="Haas B."/>
            <person name="Nusbaum C."/>
            <person name="Birren B."/>
        </authorList>
    </citation>
    <scope>NUCLEOTIDE SEQUENCE [LARGE SCALE GENOMIC DNA]</scope>
    <source>
        <strain evidence="1">ATCC 18188</strain>
    </source>
</reference>